<dbReference type="Proteomes" id="UP000467700">
    <property type="component" value="Unassembled WGS sequence"/>
</dbReference>
<organism evidence="1 2">
    <name type="scientific">Cyclocybe aegerita</name>
    <name type="common">Black poplar mushroom</name>
    <name type="synonym">Agrocybe aegerita</name>
    <dbReference type="NCBI Taxonomy" id="1973307"/>
    <lineage>
        <taxon>Eukaryota</taxon>
        <taxon>Fungi</taxon>
        <taxon>Dikarya</taxon>
        <taxon>Basidiomycota</taxon>
        <taxon>Agaricomycotina</taxon>
        <taxon>Agaricomycetes</taxon>
        <taxon>Agaricomycetidae</taxon>
        <taxon>Agaricales</taxon>
        <taxon>Agaricineae</taxon>
        <taxon>Bolbitiaceae</taxon>
        <taxon>Cyclocybe</taxon>
    </lineage>
</organism>
<evidence type="ECO:0000313" key="2">
    <source>
        <dbReference type="Proteomes" id="UP000467700"/>
    </source>
</evidence>
<protein>
    <recommendedName>
        <fullName evidence="3">F-box domain-containing protein</fullName>
    </recommendedName>
</protein>
<comment type="caution">
    <text evidence="1">The sequence shown here is derived from an EMBL/GenBank/DDBJ whole genome shotgun (WGS) entry which is preliminary data.</text>
</comment>
<gene>
    <name evidence="1" type="ORF">AAE3_LOCUS10795</name>
</gene>
<sequence length="318" mass="36398">MIPTLPYDVWYHITSFLPRECLPLVNPSSLYRNLSQLPRLTKLSISHPLERFLSHESTGIDTSLKNNRHTLVELRFHSYHPVAYYPPPPDAFFSHPIFKVAFPLLEVLHLGLYRWSNNSEASVKDNLSRCLASFGNSGSLTKLAILEYVLRLEQLQAILLVVGGENSELRRLQVHLHGLDGNVFEALASQTLLLYELELCFNIMTEGKDDSFNEVMVNRRYPEWSLCHLTTVGPLCFGSIFWDTARGLLTASLPGVISFNGMSRGEFGRIPDYTKTWWATITLVLFSKKKHSFSRLQTPELLRRNDRPISSDITPFRF</sequence>
<proteinExistence type="predicted"/>
<dbReference type="EMBL" id="CACVBS010000068">
    <property type="protein sequence ID" value="CAA7268319.1"/>
    <property type="molecule type" value="Genomic_DNA"/>
</dbReference>
<name>A0A8S0VT84_CYCAE</name>
<keyword evidence="2" id="KW-1185">Reference proteome</keyword>
<reference evidence="1 2" key="1">
    <citation type="submission" date="2020-01" db="EMBL/GenBank/DDBJ databases">
        <authorList>
            <person name="Gupta K D."/>
        </authorList>
    </citation>
    <scope>NUCLEOTIDE SEQUENCE [LARGE SCALE GENOMIC DNA]</scope>
</reference>
<accession>A0A8S0VT84</accession>
<dbReference type="AlphaFoldDB" id="A0A8S0VT84"/>
<evidence type="ECO:0008006" key="3">
    <source>
        <dbReference type="Google" id="ProtNLM"/>
    </source>
</evidence>
<evidence type="ECO:0000313" key="1">
    <source>
        <dbReference type="EMBL" id="CAA7268319.1"/>
    </source>
</evidence>
<dbReference type="OrthoDB" id="3039255at2759"/>